<reference evidence="1 2" key="1">
    <citation type="journal article" date="2020" name="IScience">
        <title>Genome Sequencing of the Endangered Kingdonia uniflora (Circaeasteraceae, Ranunculales) Reveals Potential Mechanisms of Evolutionary Specialization.</title>
        <authorList>
            <person name="Sun Y."/>
            <person name="Deng T."/>
            <person name="Zhang A."/>
            <person name="Moore M.J."/>
            <person name="Landis J.B."/>
            <person name="Lin N."/>
            <person name="Zhang H."/>
            <person name="Zhang X."/>
            <person name="Huang J."/>
            <person name="Zhang X."/>
            <person name="Sun H."/>
            <person name="Wang H."/>
        </authorList>
    </citation>
    <scope>NUCLEOTIDE SEQUENCE [LARGE SCALE GENOMIC DNA]</scope>
    <source>
        <strain evidence="1">TB1705</strain>
        <tissue evidence="1">Leaf</tissue>
    </source>
</reference>
<sequence>MLIIIDDRKVIPQCTKPSWVLPKDLGIREVVSLEEKIINLGLKEVLVGMLQLSFISMTPLTDVLLNSVNHTSTTTKGEPEETHYILKSEDTACSGTTNITIKLNLIESNNKVLYAETGEDFVDFLFSLLTIP</sequence>
<accession>A0A7J7P290</accession>
<dbReference type="InterPro" id="IPR007750">
    <property type="entry name" value="DUF674"/>
</dbReference>
<organism evidence="1 2">
    <name type="scientific">Kingdonia uniflora</name>
    <dbReference type="NCBI Taxonomy" id="39325"/>
    <lineage>
        <taxon>Eukaryota</taxon>
        <taxon>Viridiplantae</taxon>
        <taxon>Streptophyta</taxon>
        <taxon>Embryophyta</taxon>
        <taxon>Tracheophyta</taxon>
        <taxon>Spermatophyta</taxon>
        <taxon>Magnoliopsida</taxon>
        <taxon>Ranunculales</taxon>
        <taxon>Circaeasteraceae</taxon>
        <taxon>Kingdonia</taxon>
    </lineage>
</organism>
<gene>
    <name evidence="1" type="ORF">GIB67_022925</name>
</gene>
<proteinExistence type="predicted"/>
<dbReference type="PANTHER" id="PTHR33103">
    <property type="entry name" value="OS01G0153900 PROTEIN"/>
    <property type="match status" value="1"/>
</dbReference>
<dbReference type="EMBL" id="JACGCM010000333">
    <property type="protein sequence ID" value="KAF6173566.1"/>
    <property type="molecule type" value="Genomic_DNA"/>
</dbReference>
<comment type="caution">
    <text evidence="1">The sequence shown here is derived from an EMBL/GenBank/DDBJ whole genome shotgun (WGS) entry which is preliminary data.</text>
</comment>
<dbReference type="AlphaFoldDB" id="A0A7J7P290"/>
<evidence type="ECO:0000313" key="2">
    <source>
        <dbReference type="Proteomes" id="UP000541444"/>
    </source>
</evidence>
<dbReference type="Pfam" id="PF05056">
    <property type="entry name" value="DUF674"/>
    <property type="match status" value="1"/>
</dbReference>
<dbReference type="OrthoDB" id="996209at2759"/>
<evidence type="ECO:0000313" key="1">
    <source>
        <dbReference type="EMBL" id="KAF6173566.1"/>
    </source>
</evidence>
<name>A0A7J7P290_9MAGN</name>
<dbReference type="Proteomes" id="UP000541444">
    <property type="component" value="Unassembled WGS sequence"/>
</dbReference>
<keyword evidence="2" id="KW-1185">Reference proteome</keyword>
<protein>
    <submittedName>
        <fullName evidence="1">Uncharacterized protein</fullName>
    </submittedName>
</protein>